<feature type="compositionally biased region" description="Low complexity" evidence="1">
    <location>
        <begin position="41"/>
        <end position="57"/>
    </location>
</feature>
<feature type="compositionally biased region" description="Polar residues" evidence="1">
    <location>
        <begin position="88"/>
        <end position="107"/>
    </location>
</feature>
<protein>
    <recommendedName>
        <fullName evidence="2">Helix-turn-helix domain-containing protein</fullName>
    </recommendedName>
</protein>
<dbReference type="OrthoDB" id="4085451at2759"/>
<organism evidence="3 4">
    <name type="scientific">Westerdykella ornata</name>
    <dbReference type="NCBI Taxonomy" id="318751"/>
    <lineage>
        <taxon>Eukaryota</taxon>
        <taxon>Fungi</taxon>
        <taxon>Dikarya</taxon>
        <taxon>Ascomycota</taxon>
        <taxon>Pezizomycotina</taxon>
        <taxon>Dothideomycetes</taxon>
        <taxon>Pleosporomycetidae</taxon>
        <taxon>Pleosporales</taxon>
        <taxon>Sporormiaceae</taxon>
        <taxon>Westerdykella</taxon>
    </lineage>
</organism>
<evidence type="ECO:0000259" key="2">
    <source>
        <dbReference type="Pfam" id="PF22943"/>
    </source>
</evidence>
<dbReference type="GeneID" id="54550907"/>
<name>A0A6A6JTW4_WESOR</name>
<gene>
    <name evidence="3" type="ORF">EI97DRAFT_430595</name>
</gene>
<dbReference type="RefSeq" id="XP_033657082.1">
    <property type="nucleotide sequence ID" value="XM_033797732.1"/>
</dbReference>
<feature type="domain" description="Helix-turn-helix" evidence="2">
    <location>
        <begin position="162"/>
        <end position="203"/>
    </location>
</feature>
<reference evidence="3" key="1">
    <citation type="journal article" date="2020" name="Stud. Mycol.">
        <title>101 Dothideomycetes genomes: a test case for predicting lifestyles and emergence of pathogens.</title>
        <authorList>
            <person name="Haridas S."/>
            <person name="Albert R."/>
            <person name="Binder M."/>
            <person name="Bloem J."/>
            <person name="Labutti K."/>
            <person name="Salamov A."/>
            <person name="Andreopoulos B."/>
            <person name="Baker S."/>
            <person name="Barry K."/>
            <person name="Bills G."/>
            <person name="Bluhm B."/>
            <person name="Cannon C."/>
            <person name="Castanera R."/>
            <person name="Culley D."/>
            <person name="Daum C."/>
            <person name="Ezra D."/>
            <person name="Gonzalez J."/>
            <person name="Henrissat B."/>
            <person name="Kuo A."/>
            <person name="Liang C."/>
            <person name="Lipzen A."/>
            <person name="Lutzoni F."/>
            <person name="Magnuson J."/>
            <person name="Mondo S."/>
            <person name="Nolan M."/>
            <person name="Ohm R."/>
            <person name="Pangilinan J."/>
            <person name="Park H.-J."/>
            <person name="Ramirez L."/>
            <person name="Alfaro M."/>
            <person name="Sun H."/>
            <person name="Tritt A."/>
            <person name="Yoshinaga Y."/>
            <person name="Zwiers L.-H."/>
            <person name="Turgeon B."/>
            <person name="Goodwin S."/>
            <person name="Spatafora J."/>
            <person name="Crous P."/>
            <person name="Grigoriev I."/>
        </authorList>
    </citation>
    <scope>NUCLEOTIDE SEQUENCE</scope>
    <source>
        <strain evidence="3">CBS 379.55</strain>
    </source>
</reference>
<dbReference type="InterPro" id="IPR054448">
    <property type="entry name" value="HTH_put_ascomycetes"/>
</dbReference>
<sequence length="208" mass="22160">MGSSASKGARAAGSAARKYPTRVPSSTTRAPPPAPAPPNTTPSQASQAAPAQSAPQTNPQKNNPIDLEGPDPGLAARLQSIGAVQPNPHYSPSSMSSLDPRRGSTSADIPFDMAEAPPHHSFPNPRDNPALRVLEARQRIQDQVDQEQENSNRKGFQGRSHIDAGTIQLALMRQKRGEPDSRIEAAFGLKKGRLAVLKRGVVETVQDE</sequence>
<dbReference type="Pfam" id="PF22943">
    <property type="entry name" value="HTH_68"/>
    <property type="match status" value="1"/>
</dbReference>
<feature type="compositionally biased region" description="Low complexity" evidence="1">
    <location>
        <begin position="1"/>
        <end position="29"/>
    </location>
</feature>
<evidence type="ECO:0000313" key="3">
    <source>
        <dbReference type="EMBL" id="KAF2279543.1"/>
    </source>
</evidence>
<dbReference type="AlphaFoldDB" id="A0A6A6JTW4"/>
<keyword evidence="4" id="KW-1185">Reference proteome</keyword>
<dbReference type="EMBL" id="ML986486">
    <property type="protein sequence ID" value="KAF2279543.1"/>
    <property type="molecule type" value="Genomic_DNA"/>
</dbReference>
<evidence type="ECO:0000313" key="4">
    <source>
        <dbReference type="Proteomes" id="UP000800097"/>
    </source>
</evidence>
<feature type="compositionally biased region" description="Pro residues" evidence="1">
    <location>
        <begin position="30"/>
        <end position="40"/>
    </location>
</feature>
<feature type="region of interest" description="Disordered" evidence="1">
    <location>
        <begin position="1"/>
        <end position="162"/>
    </location>
</feature>
<proteinExistence type="predicted"/>
<accession>A0A6A6JTW4</accession>
<evidence type="ECO:0000256" key="1">
    <source>
        <dbReference type="SAM" id="MobiDB-lite"/>
    </source>
</evidence>
<dbReference type="Proteomes" id="UP000800097">
    <property type="component" value="Unassembled WGS sequence"/>
</dbReference>